<organism evidence="2 3">
    <name type="scientific">Flavobacterium beibuense</name>
    <dbReference type="NCBI Taxonomy" id="657326"/>
    <lineage>
        <taxon>Bacteria</taxon>
        <taxon>Pseudomonadati</taxon>
        <taxon>Bacteroidota</taxon>
        <taxon>Flavobacteriia</taxon>
        <taxon>Flavobacteriales</taxon>
        <taxon>Flavobacteriaceae</taxon>
        <taxon>Flavobacterium</taxon>
    </lineage>
</organism>
<name>A0A444W807_9FLAO</name>
<dbReference type="RefSeq" id="WP_129751544.1">
    <property type="nucleotide sequence ID" value="NZ_JUIW01000008.1"/>
</dbReference>
<feature type="transmembrane region" description="Helical" evidence="1">
    <location>
        <begin position="14"/>
        <end position="35"/>
    </location>
</feature>
<proteinExistence type="predicted"/>
<sequence>MQNNKVQSFTLSELLVVVIITVIVVGLAFSVLNLVQKQIHGIRKNFDKTTELALFEQQLYQDFNNSNSIIYQDNKIHITGLDTVYYTVYGDYSIRNNDTIPLRLQIIKTYLSGKEVKKGNIDGLLLSAEQEIPDYSIFVSGEKDASNLINQDGF</sequence>
<dbReference type="InterPro" id="IPR012902">
    <property type="entry name" value="N_methyl_site"/>
</dbReference>
<accession>A0A444W807</accession>
<evidence type="ECO:0000313" key="2">
    <source>
        <dbReference type="EMBL" id="RYJ42037.1"/>
    </source>
</evidence>
<dbReference type="Pfam" id="PF07963">
    <property type="entry name" value="N_methyl"/>
    <property type="match status" value="1"/>
</dbReference>
<dbReference type="OrthoDB" id="1189466at2"/>
<evidence type="ECO:0000256" key="1">
    <source>
        <dbReference type="SAM" id="Phobius"/>
    </source>
</evidence>
<keyword evidence="1" id="KW-1133">Transmembrane helix</keyword>
<evidence type="ECO:0008006" key="4">
    <source>
        <dbReference type="Google" id="ProtNLM"/>
    </source>
</evidence>
<dbReference type="Proteomes" id="UP000289775">
    <property type="component" value="Unassembled WGS sequence"/>
</dbReference>
<dbReference type="AlphaFoldDB" id="A0A444W807"/>
<gene>
    <name evidence="2" type="ORF">NU09_2441</name>
</gene>
<reference evidence="2 3" key="1">
    <citation type="submission" date="2014-12" db="EMBL/GenBank/DDBJ databases">
        <title>Genome sequence of Flavobacterium beibuense RSKm HC5.</title>
        <authorList>
            <person name="Kim J.F."/>
            <person name="Song J.Y."/>
            <person name="Kwak M.-J."/>
            <person name="Lee S.-W."/>
        </authorList>
    </citation>
    <scope>NUCLEOTIDE SEQUENCE [LARGE SCALE GENOMIC DNA]</scope>
    <source>
        <strain evidence="2 3">RSKm HC5</strain>
    </source>
</reference>
<comment type="caution">
    <text evidence="2">The sequence shown here is derived from an EMBL/GenBank/DDBJ whole genome shotgun (WGS) entry which is preliminary data.</text>
</comment>
<keyword evidence="1" id="KW-0472">Membrane</keyword>
<keyword evidence="1" id="KW-0812">Transmembrane</keyword>
<keyword evidence="3" id="KW-1185">Reference proteome</keyword>
<evidence type="ECO:0000313" key="3">
    <source>
        <dbReference type="Proteomes" id="UP000289775"/>
    </source>
</evidence>
<dbReference type="EMBL" id="JUIW01000008">
    <property type="protein sequence ID" value="RYJ42037.1"/>
    <property type="molecule type" value="Genomic_DNA"/>
</dbReference>
<protein>
    <recommendedName>
        <fullName evidence="4">Prepilin-type N-terminal cleavage/methylation domain-containing protein</fullName>
    </recommendedName>
</protein>